<proteinExistence type="predicted"/>
<accession>A0AAN0RR39</accession>
<evidence type="ECO:0000313" key="1">
    <source>
        <dbReference type="EMBL" id="AIO32173.1"/>
    </source>
</evidence>
<dbReference type="AlphaFoldDB" id="A0AAN0RR39"/>
<gene>
    <name evidence="1" type="ORF">DM39_1829</name>
</gene>
<sequence>MHETPHAEQAAAFFLRVWRRRLAVWEGRARCWSARVSEKWRVPLMARQEASVGGTIGKQAK</sequence>
<dbReference type="KEGG" id="bcen:DM39_1829"/>
<dbReference type="EMBL" id="CP007783">
    <property type="protein sequence ID" value="AIO32173.1"/>
    <property type="molecule type" value="Genomic_DNA"/>
</dbReference>
<protein>
    <submittedName>
        <fullName evidence="1">Uncharacterized protein</fullName>
    </submittedName>
</protein>
<reference evidence="1 2" key="1">
    <citation type="submission" date="2014-05" db="EMBL/GenBank/DDBJ databases">
        <authorList>
            <person name="Bishop-Lilly K.A."/>
            <person name="Broomall S.M."/>
            <person name="Chain P.S."/>
            <person name="Chertkov O."/>
            <person name="Coyne S.R."/>
            <person name="Daligault H.E."/>
            <person name="Davenport K.W."/>
            <person name="Erkkila T."/>
            <person name="Frey K.G."/>
            <person name="Gibbons H.S."/>
            <person name="Gu W."/>
            <person name="Jaissle J."/>
            <person name="Johnson S.L."/>
            <person name="Koroleva G.I."/>
            <person name="Ladner J.T."/>
            <person name="Lo C.-C."/>
            <person name="Minogue T.D."/>
            <person name="Munk C."/>
            <person name="Palacios G.F."/>
            <person name="Redden C.L."/>
            <person name="Rosenzweig C.N."/>
            <person name="Scholz M.B."/>
            <person name="Teshima H."/>
            <person name="Xu Y."/>
        </authorList>
    </citation>
    <scope>NUCLEOTIDE SEQUENCE [LARGE SCALE GENOMIC DNA]</scope>
    <source>
        <strain evidence="1 2">DDS 22E-1</strain>
    </source>
</reference>
<dbReference type="Proteomes" id="UP000029413">
    <property type="component" value="Chromosome 1"/>
</dbReference>
<name>A0AAN0RR39_9BURK</name>
<evidence type="ECO:0000313" key="2">
    <source>
        <dbReference type="Proteomes" id="UP000029413"/>
    </source>
</evidence>
<organism evidence="1 2">
    <name type="scientific">Burkholderia cenocepacia</name>
    <dbReference type="NCBI Taxonomy" id="95486"/>
    <lineage>
        <taxon>Bacteria</taxon>
        <taxon>Pseudomonadati</taxon>
        <taxon>Pseudomonadota</taxon>
        <taxon>Betaproteobacteria</taxon>
        <taxon>Burkholderiales</taxon>
        <taxon>Burkholderiaceae</taxon>
        <taxon>Burkholderia</taxon>
        <taxon>Burkholderia cepacia complex</taxon>
    </lineage>
</organism>
<keyword evidence="2" id="KW-1185">Reference proteome</keyword>